<sequence length="88" mass="10042">MKLKVPVDPTVTTSRFDRVASSIVVKYDSSPRLLSFEDMAEIEDQFWRLPVDKQVYKLYPQSLNMSVVVSRVKSCHAVPEVGSMMPYS</sequence>
<protein>
    <submittedName>
        <fullName evidence="1">Uncharacterized protein</fullName>
    </submittedName>
</protein>
<reference evidence="1 2" key="1">
    <citation type="submission" date="2018-11" db="EMBL/GenBank/DDBJ databases">
        <authorList>
            <consortium name="Pathogen Informatics"/>
        </authorList>
    </citation>
    <scope>NUCLEOTIDE SEQUENCE [LARGE SCALE GENOMIC DNA]</scope>
</reference>
<proteinExistence type="predicted"/>
<dbReference type="EMBL" id="UYRU01106533">
    <property type="protein sequence ID" value="VDN43048.1"/>
    <property type="molecule type" value="Genomic_DNA"/>
</dbReference>
<evidence type="ECO:0000313" key="2">
    <source>
        <dbReference type="Proteomes" id="UP000281553"/>
    </source>
</evidence>
<evidence type="ECO:0000313" key="1">
    <source>
        <dbReference type="EMBL" id="VDN43048.1"/>
    </source>
</evidence>
<gene>
    <name evidence="1" type="ORF">DILT_LOCUS18978</name>
</gene>
<accession>A0A3P7P2P7</accession>
<name>A0A3P7P2P7_DIBLA</name>
<keyword evidence="2" id="KW-1185">Reference proteome</keyword>
<dbReference type="AlphaFoldDB" id="A0A3P7P2P7"/>
<dbReference type="Proteomes" id="UP000281553">
    <property type="component" value="Unassembled WGS sequence"/>
</dbReference>
<organism evidence="1 2">
    <name type="scientific">Dibothriocephalus latus</name>
    <name type="common">Fish tapeworm</name>
    <name type="synonym">Diphyllobothrium latum</name>
    <dbReference type="NCBI Taxonomy" id="60516"/>
    <lineage>
        <taxon>Eukaryota</taxon>
        <taxon>Metazoa</taxon>
        <taxon>Spiralia</taxon>
        <taxon>Lophotrochozoa</taxon>
        <taxon>Platyhelminthes</taxon>
        <taxon>Cestoda</taxon>
        <taxon>Eucestoda</taxon>
        <taxon>Diphyllobothriidea</taxon>
        <taxon>Diphyllobothriidae</taxon>
        <taxon>Dibothriocephalus</taxon>
    </lineage>
</organism>